<dbReference type="InterPro" id="IPR034746">
    <property type="entry name" value="POTRA"/>
</dbReference>
<evidence type="ECO:0000256" key="4">
    <source>
        <dbReference type="ARBA" id="ARBA00022618"/>
    </source>
</evidence>
<dbReference type="GO" id="GO:0043093">
    <property type="term" value="P:FtsZ-dependent cytokinesis"/>
    <property type="evidence" value="ECO:0007669"/>
    <property type="project" value="UniProtKB-UniRule"/>
</dbReference>
<comment type="function">
    <text evidence="9">Essential cell division protein.</text>
</comment>
<keyword evidence="6 9" id="KW-1133">Transmembrane helix</keyword>
<evidence type="ECO:0000256" key="2">
    <source>
        <dbReference type="ARBA" id="ARBA00022475"/>
    </source>
</evidence>
<keyword evidence="4 9" id="KW-0132">Cell division</keyword>
<feature type="transmembrane region" description="Helical" evidence="9">
    <location>
        <begin position="61"/>
        <end position="80"/>
    </location>
</feature>
<dbReference type="Proteomes" id="UP000648908">
    <property type="component" value="Unassembled WGS sequence"/>
</dbReference>
<evidence type="ECO:0000256" key="10">
    <source>
        <dbReference type="SAM" id="MobiDB-lite"/>
    </source>
</evidence>
<sequence>MRSLNPFRKRPPRRGPVTGYADDLPLDAHGGLSARLRRDPAPSRMAYRMNRLWLTPAFRTLLRVGIPAFCIAFGAGIFLASETRREALTQGWADLRDTVKNRPEFLVTLLSVEGASPEVAETVRAALALPLPQSSLDLDLTAARERVAELDAVQNVMLRIQPGGILQAMVTEREPVVVWRSAGQLIMLDGSGHPVRPIAARAERADLPLIAGDGADRAIPEALRILTSAGPLLPRLRGLVRVGERRWDIVLDRDQRILLPVKDPVRALERLIALDIAQDLLARDLLAVDLRHQARPTLQLAPHSLTEMRRLRGIIPVENAL</sequence>
<protein>
    <recommendedName>
        <fullName evidence="9">Cell division protein FtsQ</fullName>
    </recommendedName>
</protein>
<evidence type="ECO:0000313" key="13">
    <source>
        <dbReference type="Proteomes" id="UP000648908"/>
    </source>
</evidence>
<keyword evidence="2 9" id="KW-1003">Cell membrane</keyword>
<keyword evidence="5 9" id="KW-0812">Transmembrane</keyword>
<reference evidence="12" key="1">
    <citation type="submission" date="2021-01" db="EMBL/GenBank/DDBJ databases">
        <title>Tabrizicola alba sp. nov. a motile alkaliphilic bacterium isolated from a soda lake.</title>
        <authorList>
            <person name="Szuroczki S."/>
            <person name="Abbaszade G."/>
            <person name="Schumann P."/>
            <person name="Toth E."/>
        </authorList>
    </citation>
    <scope>NUCLEOTIDE SEQUENCE</scope>
    <source>
        <strain evidence="12">DMG-N-6</strain>
    </source>
</reference>
<evidence type="ECO:0000256" key="9">
    <source>
        <dbReference type="HAMAP-Rule" id="MF_00911"/>
    </source>
</evidence>
<dbReference type="GO" id="GO:0005886">
    <property type="term" value="C:plasma membrane"/>
    <property type="evidence" value="ECO:0007669"/>
    <property type="project" value="UniProtKB-SubCell"/>
</dbReference>
<gene>
    <name evidence="9" type="primary">ftsQ</name>
    <name evidence="12" type="ORF">JL811_13245</name>
</gene>
<dbReference type="PANTHER" id="PTHR35851">
    <property type="entry name" value="CELL DIVISION PROTEIN FTSQ"/>
    <property type="match status" value="1"/>
</dbReference>
<feature type="region of interest" description="Disordered" evidence="10">
    <location>
        <begin position="1"/>
        <end position="24"/>
    </location>
</feature>
<dbReference type="GO" id="GO:0090529">
    <property type="term" value="P:cell septum assembly"/>
    <property type="evidence" value="ECO:0007669"/>
    <property type="project" value="InterPro"/>
</dbReference>
<accession>A0A8K0VA77</accession>
<keyword evidence="7 9" id="KW-0472">Membrane</keyword>
<organism evidence="12 13">
    <name type="scientific">Szabonella alba</name>
    <dbReference type="NCBI Taxonomy" id="2804194"/>
    <lineage>
        <taxon>Bacteria</taxon>
        <taxon>Pseudomonadati</taxon>
        <taxon>Pseudomonadota</taxon>
        <taxon>Alphaproteobacteria</taxon>
        <taxon>Rhodobacterales</taxon>
        <taxon>Paracoccaceae</taxon>
        <taxon>Szabonella</taxon>
    </lineage>
</organism>
<dbReference type="HAMAP" id="MF_00911">
    <property type="entry name" value="FtsQ_subfam"/>
    <property type="match status" value="1"/>
</dbReference>
<comment type="caution">
    <text evidence="12">The sequence shown here is derived from an EMBL/GenBank/DDBJ whole genome shotgun (WGS) entry which is preliminary data.</text>
</comment>
<keyword evidence="13" id="KW-1185">Reference proteome</keyword>
<dbReference type="AlphaFoldDB" id="A0A8K0VA77"/>
<evidence type="ECO:0000256" key="6">
    <source>
        <dbReference type="ARBA" id="ARBA00022989"/>
    </source>
</evidence>
<dbReference type="InterPro" id="IPR005548">
    <property type="entry name" value="Cell_div_FtsQ/DivIB_C"/>
</dbReference>
<dbReference type="PANTHER" id="PTHR35851:SF1">
    <property type="entry name" value="CELL DIVISION PROTEIN FTSQ"/>
    <property type="match status" value="1"/>
</dbReference>
<evidence type="ECO:0000256" key="1">
    <source>
        <dbReference type="ARBA" id="ARBA00004370"/>
    </source>
</evidence>
<dbReference type="InterPro" id="IPR026579">
    <property type="entry name" value="FtsQ"/>
</dbReference>
<evidence type="ECO:0000256" key="8">
    <source>
        <dbReference type="ARBA" id="ARBA00023306"/>
    </source>
</evidence>
<evidence type="ECO:0000256" key="5">
    <source>
        <dbReference type="ARBA" id="ARBA00022692"/>
    </source>
</evidence>
<evidence type="ECO:0000313" key="12">
    <source>
        <dbReference type="EMBL" id="MBL4918188.1"/>
    </source>
</evidence>
<name>A0A8K0VA77_9RHOB</name>
<evidence type="ECO:0000256" key="3">
    <source>
        <dbReference type="ARBA" id="ARBA00022519"/>
    </source>
</evidence>
<dbReference type="PROSITE" id="PS51779">
    <property type="entry name" value="POTRA"/>
    <property type="match status" value="1"/>
</dbReference>
<keyword evidence="3 9" id="KW-0997">Cell inner membrane</keyword>
<evidence type="ECO:0000259" key="11">
    <source>
        <dbReference type="PROSITE" id="PS51779"/>
    </source>
</evidence>
<comment type="subcellular location">
    <subcellularLocation>
        <location evidence="9">Cell inner membrane</location>
        <topology evidence="9">Single-pass type II membrane protein</topology>
    </subcellularLocation>
    <subcellularLocation>
        <location evidence="1">Membrane</location>
    </subcellularLocation>
    <text evidence="9">Localizes to the division septum.</text>
</comment>
<keyword evidence="8 9" id="KW-0131">Cell cycle</keyword>
<proteinExistence type="inferred from homology"/>
<dbReference type="RefSeq" id="WP_202689178.1">
    <property type="nucleotide sequence ID" value="NZ_JAESVN010000005.1"/>
</dbReference>
<feature type="domain" description="POTRA" evidence="11">
    <location>
        <begin position="105"/>
        <end position="173"/>
    </location>
</feature>
<evidence type="ECO:0000256" key="7">
    <source>
        <dbReference type="ARBA" id="ARBA00023136"/>
    </source>
</evidence>
<dbReference type="GO" id="GO:0032153">
    <property type="term" value="C:cell division site"/>
    <property type="evidence" value="ECO:0007669"/>
    <property type="project" value="UniProtKB-UniRule"/>
</dbReference>
<dbReference type="Pfam" id="PF03799">
    <property type="entry name" value="FtsQ_DivIB_C"/>
    <property type="match status" value="1"/>
</dbReference>
<comment type="similarity">
    <text evidence="9">Belongs to the FtsQ/DivIB family. FtsQ subfamily.</text>
</comment>
<dbReference type="EMBL" id="JAESVN010000005">
    <property type="protein sequence ID" value="MBL4918188.1"/>
    <property type="molecule type" value="Genomic_DNA"/>
</dbReference>